<sequence>MKKWFLLIISFISITWVYAENVSVDQAMQVAMNFSQQIPGNQLRSGQTLQLAYTARPNLRSGEVDAYYYVFNSGSKGGYIIVSGDDRAYPILGYSTSGNFSYETVPDNMKCWLEGYEDEIQYACANGIEQDTEIKEQWQMLVQGTKLPVLRSQTLLTTAKWNQDMPFNNKCPQIQGKNALTGCVATSMGIVMKYHKYPDQGTGSATTSQGSYKANFGIAYLWDKMLDDYRADYTVDNVDAMATLLYHCGVSCDMQYGVSASSAQTARIVDALTQYFRYDKAISCMDKDDYDASEWQKMLTDELITNQRPVIYNGSGTDGHAFVIDGFDGSMYHINWGWGGYLDDWFSLTALKPDNHDYTYEQGMIINIKPDEGGQSLNEIRISNASGYTGGLKVNTTPAQGGTFTLTVSGIRCLSPSFTSSLSIAHFDKEKNLKEVVATPRNFSFNPYRYYYNVSFSCKITEPIEEGDCLYLVSKAGNEDYKIVEGGPNVADVINLTAGAKVNTYQVTWNSLSGVTLTSEKGYNADAVTEGDDFRFKITNTTTNTVIVKNGNTELKPNAKGIYTLSNIREDIHLILSFGEPIVPVYTVILPSVIGFDIQSVSGYDPLSISEGGDFEFTVIPRSGYEEYSITVRVNGTIIEPDSNGHYMIHNIQANQTVEVIGTAPDPEVVYHIVTLPEVEGVTTDPEPGDHKVENEKDFTFSLVLDKEYNQSVPLVTTDRGDIISPDRDGRYTIENICEPIVIKIDGIKKNTDVANEKIDVSKIKVTTSDGTVCIFAPQPMKAYIMTSNGGVYKNLGTVSGDTRVQLPSGQYIVVVGGDSFKVIL</sequence>
<evidence type="ECO:0000259" key="7">
    <source>
        <dbReference type="Pfam" id="PF13734"/>
    </source>
</evidence>
<reference evidence="8" key="1">
    <citation type="journal article" date="2019" name="Nat. Med.">
        <title>A library of human gut bacterial isolates paired with longitudinal multiomics data enables mechanistic microbiome research.</title>
        <authorList>
            <person name="Poyet M."/>
            <person name="Groussin M."/>
            <person name="Gibbons S.M."/>
            <person name="Avila-Pacheco J."/>
            <person name="Jiang X."/>
            <person name="Kearney S.M."/>
            <person name="Perrotta A.R."/>
            <person name="Berdy B."/>
            <person name="Zhao S."/>
            <person name="Lieberman T.D."/>
            <person name="Swanson P.K."/>
            <person name="Smith M."/>
            <person name="Roesemann S."/>
            <person name="Alexander J.E."/>
            <person name="Rich S.A."/>
            <person name="Livny J."/>
            <person name="Vlamakis H."/>
            <person name="Clish C."/>
            <person name="Bullock K."/>
            <person name="Deik A."/>
            <person name="Scott J."/>
            <person name="Pierce K.A."/>
            <person name="Xavier R.J."/>
            <person name="Alm E.J."/>
        </authorList>
    </citation>
    <scope>NUCLEOTIDE SEQUENCE</scope>
    <source>
        <strain evidence="8">BIOML-A4</strain>
    </source>
</reference>
<dbReference type="InterPro" id="IPR038765">
    <property type="entry name" value="Papain-like_cys_pep_sf"/>
</dbReference>
<comment type="similarity">
    <text evidence="1">Belongs to the peptidase C10 family.</text>
</comment>
<dbReference type="InterPro" id="IPR000200">
    <property type="entry name" value="Peptidase_C10"/>
</dbReference>
<feature type="active site" description="Proton acceptor" evidence="6">
    <location>
        <position position="320"/>
    </location>
</feature>
<dbReference type="Pfam" id="PF01640">
    <property type="entry name" value="Peptidase_C10"/>
    <property type="match status" value="1"/>
</dbReference>
<feature type="active site" description="Nucleophile" evidence="6">
    <location>
        <position position="183"/>
    </location>
</feature>
<dbReference type="SUPFAM" id="SSF54001">
    <property type="entry name" value="Cysteine proteinases"/>
    <property type="match status" value="1"/>
</dbReference>
<dbReference type="PRINTS" id="PR00797">
    <property type="entry name" value="STREPTOPAIN"/>
</dbReference>
<accession>A0A6G1ZIS4</accession>
<comment type="caution">
    <text evidence="8">The sequence shown here is derived from an EMBL/GenBank/DDBJ whole genome shotgun (WGS) entry which is preliminary data.</text>
</comment>
<gene>
    <name evidence="8" type="ORF">GKE01_19900</name>
</gene>
<dbReference type="Pfam" id="PF13734">
    <property type="entry name" value="Inhibitor_I69"/>
    <property type="match status" value="1"/>
</dbReference>
<evidence type="ECO:0000256" key="6">
    <source>
        <dbReference type="PIRSR" id="PIRSR600200-1"/>
    </source>
</evidence>
<proteinExistence type="inferred from homology"/>
<organism evidence="8">
    <name type="scientific">Parabacteroides goldsteinii</name>
    <dbReference type="NCBI Taxonomy" id="328812"/>
    <lineage>
        <taxon>Bacteria</taxon>
        <taxon>Pseudomonadati</taxon>
        <taxon>Bacteroidota</taxon>
        <taxon>Bacteroidia</taxon>
        <taxon>Bacteroidales</taxon>
        <taxon>Tannerellaceae</taxon>
        <taxon>Parabacteroides</taxon>
    </lineage>
</organism>
<dbReference type="InterPro" id="IPR044934">
    <property type="entry name" value="Streptopain_sf"/>
</dbReference>
<evidence type="ECO:0000256" key="3">
    <source>
        <dbReference type="ARBA" id="ARBA00022729"/>
    </source>
</evidence>
<feature type="domain" description="Spi protease inhibitor" evidence="7">
    <location>
        <begin position="19"/>
        <end position="120"/>
    </location>
</feature>
<keyword evidence="3" id="KW-0732">Signal</keyword>
<name>A0A6G1ZIS4_9BACT</name>
<evidence type="ECO:0000256" key="5">
    <source>
        <dbReference type="ARBA" id="ARBA00022807"/>
    </source>
</evidence>
<dbReference type="GO" id="GO:0006508">
    <property type="term" value="P:proteolysis"/>
    <property type="evidence" value="ECO:0007669"/>
    <property type="project" value="UniProtKB-KW"/>
</dbReference>
<dbReference type="EMBL" id="WKLP01000034">
    <property type="protein sequence ID" value="MRY13712.1"/>
    <property type="molecule type" value="Genomic_DNA"/>
</dbReference>
<dbReference type="InterPro" id="IPR025896">
    <property type="entry name" value="Spi_Prtas-inh"/>
</dbReference>
<keyword evidence="4" id="KW-0378">Hydrolase</keyword>
<keyword evidence="2" id="KW-0645">Protease</keyword>
<evidence type="ECO:0000313" key="8">
    <source>
        <dbReference type="EMBL" id="MRY13712.1"/>
    </source>
</evidence>
<evidence type="ECO:0000256" key="4">
    <source>
        <dbReference type="ARBA" id="ARBA00022801"/>
    </source>
</evidence>
<dbReference type="GO" id="GO:0008234">
    <property type="term" value="F:cysteine-type peptidase activity"/>
    <property type="evidence" value="ECO:0007669"/>
    <property type="project" value="UniProtKB-KW"/>
</dbReference>
<keyword evidence="5" id="KW-0788">Thiol protease</keyword>
<dbReference type="AlphaFoldDB" id="A0A6G1ZIS4"/>
<protein>
    <recommendedName>
        <fullName evidence="7">Spi protease inhibitor domain-containing protein</fullName>
    </recommendedName>
</protein>
<evidence type="ECO:0000256" key="2">
    <source>
        <dbReference type="ARBA" id="ARBA00022670"/>
    </source>
</evidence>
<dbReference type="Gene3D" id="3.90.70.50">
    <property type="entry name" value="Peptidase C10, streptopain"/>
    <property type="match status" value="1"/>
</dbReference>
<dbReference type="RefSeq" id="WP_010802580.1">
    <property type="nucleotide sequence ID" value="NZ_CAJSYT010000017.1"/>
</dbReference>
<evidence type="ECO:0000256" key="1">
    <source>
        <dbReference type="ARBA" id="ARBA00009693"/>
    </source>
</evidence>